<dbReference type="Proteomes" id="UP001632038">
    <property type="component" value="Unassembled WGS sequence"/>
</dbReference>
<reference evidence="3" key="1">
    <citation type="journal article" date="2024" name="IScience">
        <title>Strigolactones Initiate the Formation of Haustorium-like Structures in Castilleja.</title>
        <authorList>
            <person name="Buerger M."/>
            <person name="Peterson D."/>
            <person name="Chory J."/>
        </authorList>
    </citation>
    <scope>NUCLEOTIDE SEQUENCE [LARGE SCALE GENOMIC DNA]</scope>
</reference>
<evidence type="ECO:0000256" key="1">
    <source>
        <dbReference type="SAM" id="MobiDB-lite"/>
    </source>
</evidence>
<name>A0ABD3BF28_9LAMI</name>
<proteinExistence type="predicted"/>
<dbReference type="EMBL" id="JAVIJP010000099">
    <property type="protein sequence ID" value="KAL3616010.1"/>
    <property type="molecule type" value="Genomic_DNA"/>
</dbReference>
<feature type="region of interest" description="Disordered" evidence="1">
    <location>
        <begin position="1"/>
        <end position="35"/>
    </location>
</feature>
<protein>
    <submittedName>
        <fullName evidence="2">Uncharacterized protein</fullName>
    </submittedName>
</protein>
<evidence type="ECO:0000313" key="2">
    <source>
        <dbReference type="EMBL" id="KAL3616010.1"/>
    </source>
</evidence>
<gene>
    <name evidence="2" type="ORF">CASFOL_040304</name>
</gene>
<organism evidence="2 3">
    <name type="scientific">Castilleja foliolosa</name>
    <dbReference type="NCBI Taxonomy" id="1961234"/>
    <lineage>
        <taxon>Eukaryota</taxon>
        <taxon>Viridiplantae</taxon>
        <taxon>Streptophyta</taxon>
        <taxon>Embryophyta</taxon>
        <taxon>Tracheophyta</taxon>
        <taxon>Spermatophyta</taxon>
        <taxon>Magnoliopsida</taxon>
        <taxon>eudicotyledons</taxon>
        <taxon>Gunneridae</taxon>
        <taxon>Pentapetalae</taxon>
        <taxon>asterids</taxon>
        <taxon>lamiids</taxon>
        <taxon>Lamiales</taxon>
        <taxon>Orobanchaceae</taxon>
        <taxon>Pedicularideae</taxon>
        <taxon>Castillejinae</taxon>
        <taxon>Castilleja</taxon>
    </lineage>
</organism>
<evidence type="ECO:0000313" key="3">
    <source>
        <dbReference type="Proteomes" id="UP001632038"/>
    </source>
</evidence>
<accession>A0ABD3BF28</accession>
<sequence length="59" mass="6325">MSSYIISSPAKGVKNSESQRDVSEPNVVTPSNVGQSVQAYGTEVIKSGDEERENLPLQS</sequence>
<comment type="caution">
    <text evidence="2">The sequence shown here is derived from an EMBL/GenBank/DDBJ whole genome shotgun (WGS) entry which is preliminary data.</text>
</comment>
<dbReference type="AlphaFoldDB" id="A0ABD3BF28"/>
<feature type="compositionally biased region" description="Polar residues" evidence="1">
    <location>
        <begin position="26"/>
        <end position="35"/>
    </location>
</feature>
<keyword evidence="3" id="KW-1185">Reference proteome</keyword>